<dbReference type="PANTHER" id="PTHR38471:SF2">
    <property type="entry name" value="FOUR HELIX BUNDLE PROTEIN"/>
    <property type="match status" value="1"/>
</dbReference>
<keyword evidence="2" id="KW-1185">Reference proteome</keyword>
<name>A0A1N6YSD9_9FLAO</name>
<organism evidence="1 2">
    <name type="scientific">Maribacter ulvicola</name>
    <dbReference type="NCBI Taxonomy" id="228959"/>
    <lineage>
        <taxon>Bacteria</taxon>
        <taxon>Pseudomonadati</taxon>
        <taxon>Bacteroidota</taxon>
        <taxon>Flavobacteriia</taxon>
        <taxon>Flavobacteriales</taxon>
        <taxon>Flavobacteriaceae</taxon>
        <taxon>Maribacter</taxon>
    </lineage>
</organism>
<dbReference type="Gene3D" id="1.20.1440.60">
    <property type="entry name" value="23S rRNA-intervening sequence"/>
    <property type="match status" value="1"/>
</dbReference>
<dbReference type="InterPro" id="IPR036583">
    <property type="entry name" value="23S_rRNA_IVS_sf"/>
</dbReference>
<dbReference type="EMBL" id="FTMA01000007">
    <property type="protein sequence ID" value="SIR17452.1"/>
    <property type="molecule type" value="Genomic_DNA"/>
</dbReference>
<gene>
    <name evidence="1" type="ORF">SAMN05421797_107121</name>
</gene>
<protein>
    <submittedName>
        <fullName evidence="1">Four helix bundle protein</fullName>
    </submittedName>
</protein>
<reference evidence="2" key="1">
    <citation type="submission" date="2017-01" db="EMBL/GenBank/DDBJ databases">
        <authorList>
            <person name="Varghese N."/>
            <person name="Submissions S."/>
        </authorList>
    </citation>
    <scope>NUCLEOTIDE SEQUENCE [LARGE SCALE GENOMIC DNA]</scope>
    <source>
        <strain evidence="2">DSM 15366</strain>
    </source>
</reference>
<dbReference type="SUPFAM" id="SSF158446">
    <property type="entry name" value="IVS-encoded protein-like"/>
    <property type="match status" value="1"/>
</dbReference>
<proteinExistence type="predicted"/>
<dbReference type="Pfam" id="PF05635">
    <property type="entry name" value="23S_rRNA_IVP"/>
    <property type="match status" value="1"/>
</dbReference>
<dbReference type="NCBIfam" id="TIGR02436">
    <property type="entry name" value="four helix bundle protein"/>
    <property type="match status" value="1"/>
</dbReference>
<evidence type="ECO:0000313" key="1">
    <source>
        <dbReference type="EMBL" id="SIR17452.1"/>
    </source>
</evidence>
<dbReference type="OrthoDB" id="9811959at2"/>
<dbReference type="PANTHER" id="PTHR38471">
    <property type="entry name" value="FOUR HELIX BUNDLE PROTEIN"/>
    <property type="match status" value="1"/>
</dbReference>
<dbReference type="InterPro" id="IPR012657">
    <property type="entry name" value="23S_rRNA-intervening_sequence"/>
</dbReference>
<dbReference type="CDD" id="cd16377">
    <property type="entry name" value="23S_rRNA_IVP_like"/>
    <property type="match status" value="1"/>
</dbReference>
<accession>A0A1N6YSD9</accession>
<dbReference type="RefSeq" id="WP_076550014.1">
    <property type="nucleotide sequence ID" value="NZ_FTMA01000007.1"/>
</dbReference>
<evidence type="ECO:0000313" key="2">
    <source>
        <dbReference type="Proteomes" id="UP000186953"/>
    </source>
</evidence>
<dbReference type="STRING" id="228959.SAMN05421797_107121"/>
<sequence length="116" mass="13322">MNNYRELHIWNKGMQLVEDVYFLVKKLPDDEKFGLISQIKRCSVSIPSNIAEGAGRNSKKEFARFLSIANGSTTELETQLILSVNLKFLTEKEINNALTLCKEIKNMNFALQKKLR</sequence>
<dbReference type="AlphaFoldDB" id="A0A1N6YSD9"/>
<dbReference type="Proteomes" id="UP000186953">
    <property type="component" value="Unassembled WGS sequence"/>
</dbReference>